<dbReference type="GO" id="GO:0031625">
    <property type="term" value="F:ubiquitin protein ligase binding"/>
    <property type="evidence" value="ECO:0007669"/>
    <property type="project" value="InterPro"/>
</dbReference>
<comment type="similarity">
    <text evidence="2 7 8">Belongs to the cullin family.</text>
</comment>
<evidence type="ECO:0000256" key="4">
    <source>
        <dbReference type="ARBA" id="ARBA00022786"/>
    </source>
</evidence>
<evidence type="ECO:0000256" key="5">
    <source>
        <dbReference type="ARBA" id="ARBA00022843"/>
    </source>
</evidence>
<dbReference type="SUPFAM" id="SSF74788">
    <property type="entry name" value="Cullin repeat-like"/>
    <property type="match status" value="1"/>
</dbReference>
<feature type="domain" description="Cullin family profile" evidence="10">
    <location>
        <begin position="417"/>
        <end position="493"/>
    </location>
</feature>
<dbReference type="SUPFAM" id="SSF75632">
    <property type="entry name" value="Cullin homology domain"/>
    <property type="match status" value="1"/>
</dbReference>
<keyword evidence="3" id="KW-1017">Isopeptide bond</keyword>
<dbReference type="WBParaSite" id="PSAMB.scaffold7230size7992.g29786.t1">
    <property type="protein sequence ID" value="PSAMB.scaffold7230size7992.g29786.t1"/>
    <property type="gene ID" value="PSAMB.scaffold7230size7992.g29786"/>
</dbReference>
<evidence type="ECO:0000256" key="9">
    <source>
        <dbReference type="SAM" id="MobiDB-lite"/>
    </source>
</evidence>
<keyword evidence="4" id="KW-0833">Ubl conjugation pathway</keyword>
<feature type="region of interest" description="Disordered" evidence="9">
    <location>
        <begin position="121"/>
        <end position="141"/>
    </location>
</feature>
<dbReference type="PROSITE" id="PS50069">
    <property type="entry name" value="CULLIN_2"/>
    <property type="match status" value="1"/>
</dbReference>
<dbReference type="InterPro" id="IPR016158">
    <property type="entry name" value="Cullin_homology"/>
</dbReference>
<accession>A0A914XBF5</accession>
<protein>
    <recommendedName>
        <fullName evidence="6">Cullin-5</fullName>
    </recommendedName>
</protein>
<evidence type="ECO:0000256" key="2">
    <source>
        <dbReference type="ARBA" id="ARBA00006019"/>
    </source>
</evidence>
<evidence type="ECO:0000256" key="1">
    <source>
        <dbReference type="ARBA" id="ARBA00004906"/>
    </source>
</evidence>
<dbReference type="InterPro" id="IPR036317">
    <property type="entry name" value="Cullin_homology_sf"/>
</dbReference>
<keyword evidence="5" id="KW-0832">Ubl conjugation</keyword>
<dbReference type="InterPro" id="IPR001373">
    <property type="entry name" value="Cullin_N"/>
</dbReference>
<evidence type="ECO:0000256" key="6">
    <source>
        <dbReference type="ARBA" id="ARBA00040451"/>
    </source>
</evidence>
<keyword evidence="11" id="KW-1185">Reference proteome</keyword>
<name>A0A914XBF5_9BILA</name>
<evidence type="ECO:0000256" key="7">
    <source>
        <dbReference type="PROSITE-ProRule" id="PRU00330"/>
    </source>
</evidence>
<evidence type="ECO:0000256" key="8">
    <source>
        <dbReference type="RuleBase" id="RU003829"/>
    </source>
</evidence>
<dbReference type="AlphaFoldDB" id="A0A914XBF5"/>
<organism evidence="11 12">
    <name type="scientific">Plectus sambesii</name>
    <dbReference type="NCBI Taxonomy" id="2011161"/>
    <lineage>
        <taxon>Eukaryota</taxon>
        <taxon>Metazoa</taxon>
        <taxon>Ecdysozoa</taxon>
        <taxon>Nematoda</taxon>
        <taxon>Chromadorea</taxon>
        <taxon>Plectida</taxon>
        <taxon>Plectina</taxon>
        <taxon>Plectoidea</taxon>
        <taxon>Plectidae</taxon>
        <taxon>Plectus</taxon>
    </lineage>
</organism>
<evidence type="ECO:0000259" key="10">
    <source>
        <dbReference type="PROSITE" id="PS50069"/>
    </source>
</evidence>
<evidence type="ECO:0000313" key="11">
    <source>
        <dbReference type="Proteomes" id="UP000887566"/>
    </source>
</evidence>
<evidence type="ECO:0000313" key="12">
    <source>
        <dbReference type="WBParaSite" id="PSAMB.scaffold7230size7992.g29786.t1"/>
    </source>
</evidence>
<dbReference type="Gene3D" id="1.20.1310.10">
    <property type="entry name" value="Cullin Repeats"/>
    <property type="match status" value="4"/>
</dbReference>
<proteinExistence type="inferred from homology"/>
<dbReference type="Pfam" id="PF00888">
    <property type="entry name" value="Cullin"/>
    <property type="match status" value="1"/>
</dbReference>
<reference evidence="12" key="1">
    <citation type="submission" date="2022-11" db="UniProtKB">
        <authorList>
            <consortium name="WormBaseParasite"/>
        </authorList>
    </citation>
    <scope>IDENTIFICATION</scope>
</reference>
<comment type="pathway">
    <text evidence="1">Protein modification; protein ubiquitination.</text>
</comment>
<dbReference type="GO" id="GO:0006511">
    <property type="term" value="P:ubiquitin-dependent protein catabolic process"/>
    <property type="evidence" value="ECO:0007669"/>
    <property type="project" value="InterPro"/>
</dbReference>
<evidence type="ECO:0000256" key="3">
    <source>
        <dbReference type="ARBA" id="ARBA00022499"/>
    </source>
</evidence>
<dbReference type="InterPro" id="IPR045093">
    <property type="entry name" value="Cullin"/>
</dbReference>
<dbReference type="InterPro" id="IPR016159">
    <property type="entry name" value="Cullin_repeat-like_dom_sf"/>
</dbReference>
<dbReference type="PANTHER" id="PTHR11932">
    <property type="entry name" value="CULLIN"/>
    <property type="match status" value="1"/>
</dbReference>
<sequence>MSNSLLRTKNADSMSFDAEWKTVHGVVLSLLNQQDVSKHQWQDLFMIVHRICSWIDRGAEKVHCKLESEIDNYIRDAERRIRLHLEENALLRAYITEWQKFYTQAQYLPMPFMVLETTQQGGRSPSMMPRSSYSGPQNSQKAFRDTENVVKRMMLDKWNEIIFSGIKEKLQAAAMKLVAAERNGEAFDSQLVVGVRESYVSLSTDADEPLAIYKSHFERAYLDATEEFYKGRAAQVLEENGVQNYMQYADSKLREEDQRARRYLDTKSDSLEKLLNRCVSVLVVSFQEQVLAECPGLIKADEIDKLRMMFRLIDRSPSGIPTMLKYLDEHIRCEGLSDMVANAQTITSDPEKYVEQLLSMFNRFSTLVRDAFYDDPRFLTARDKAFQEVVNDTTVFKLELQAPKQKGAVAKIVPESKCPELLANYCDLLLRKTQLSKKLTSEEVDAKLSDVLLVLKYVQNKDVFMRFHKAHLSRRLILDMTADQEKEETMVNR</sequence>
<feature type="compositionally biased region" description="Low complexity" evidence="9">
    <location>
        <begin position="121"/>
        <end position="136"/>
    </location>
</feature>
<dbReference type="Proteomes" id="UP000887566">
    <property type="component" value="Unplaced"/>
</dbReference>
<dbReference type="FunFam" id="1.20.1310.10:FF:000014">
    <property type="entry name" value="Cullin 5"/>
    <property type="match status" value="1"/>
</dbReference>